<name>A0ABV7BEL0_9GAMM</name>
<dbReference type="RefSeq" id="WP_378227194.1">
    <property type="nucleotide sequence ID" value="NZ_JBHRSF010000016.1"/>
</dbReference>
<accession>A0ABV7BEL0</accession>
<evidence type="ECO:0008006" key="4">
    <source>
        <dbReference type="Google" id="ProtNLM"/>
    </source>
</evidence>
<organism evidence="2 3">
    <name type="scientific">Acinetobacter sichuanensis</name>
    <dbReference type="NCBI Taxonomy" id="2136183"/>
    <lineage>
        <taxon>Bacteria</taxon>
        <taxon>Pseudomonadati</taxon>
        <taxon>Pseudomonadota</taxon>
        <taxon>Gammaproteobacteria</taxon>
        <taxon>Moraxellales</taxon>
        <taxon>Moraxellaceae</taxon>
        <taxon>Acinetobacter</taxon>
    </lineage>
</organism>
<feature type="region of interest" description="Disordered" evidence="1">
    <location>
        <begin position="36"/>
        <end position="56"/>
    </location>
</feature>
<dbReference type="Proteomes" id="UP001595455">
    <property type="component" value="Unassembled WGS sequence"/>
</dbReference>
<keyword evidence="3" id="KW-1185">Reference proteome</keyword>
<protein>
    <recommendedName>
        <fullName evidence="4">Pentapeptide repeat-containing protein</fullName>
    </recommendedName>
</protein>
<feature type="compositionally biased region" description="Polar residues" evidence="1">
    <location>
        <begin position="40"/>
        <end position="50"/>
    </location>
</feature>
<comment type="caution">
    <text evidence="2">The sequence shown here is derived from an EMBL/GenBank/DDBJ whole genome shotgun (WGS) entry which is preliminary data.</text>
</comment>
<proteinExistence type="predicted"/>
<gene>
    <name evidence="2" type="ORF">ACFODO_07605</name>
</gene>
<reference evidence="3" key="1">
    <citation type="journal article" date="2019" name="Int. J. Syst. Evol. Microbiol.">
        <title>The Global Catalogue of Microorganisms (GCM) 10K type strain sequencing project: providing services to taxonomists for standard genome sequencing and annotation.</title>
        <authorList>
            <consortium name="The Broad Institute Genomics Platform"/>
            <consortium name="The Broad Institute Genome Sequencing Center for Infectious Disease"/>
            <person name="Wu L."/>
            <person name="Ma J."/>
        </authorList>
    </citation>
    <scope>NUCLEOTIDE SEQUENCE [LARGE SCALE GENOMIC DNA]</scope>
    <source>
        <strain evidence="3">KCTC 62575</strain>
    </source>
</reference>
<dbReference type="EMBL" id="JBHRSF010000016">
    <property type="protein sequence ID" value="MFC2995138.1"/>
    <property type="molecule type" value="Genomic_DNA"/>
</dbReference>
<dbReference type="InterPro" id="IPR002989">
    <property type="entry name" value="Mycobac_pentapep"/>
</dbReference>
<dbReference type="Pfam" id="PF01469">
    <property type="entry name" value="Pentapeptide_2"/>
    <property type="match status" value="1"/>
</dbReference>
<evidence type="ECO:0000313" key="2">
    <source>
        <dbReference type="EMBL" id="MFC2995138.1"/>
    </source>
</evidence>
<sequence length="249" mass="27868">MELQSLRLQALHIADGNIEKAQAMENYVLGNQEAEKVTEPQEQPVSTNLGVSDVKPTDDKGNTGDCNTGDCNTGYCNTGDRNTGYCNTGDRNTGYWNTGNRNTGYRNTGDCNTGNRNTGNRNTGDCNTGNWNTTNFSNGFFNTEEVEIINVFDKPCMKSVWDEVNKPACLYFSLTKWIYESEMSDVEKQENPSFSCTGGYLKKYDYKEAFTKSVTEASKEDRDLIRALPNFNNEKFLEISGVDLSQLDN</sequence>
<evidence type="ECO:0000313" key="3">
    <source>
        <dbReference type="Proteomes" id="UP001595455"/>
    </source>
</evidence>
<evidence type="ECO:0000256" key="1">
    <source>
        <dbReference type="SAM" id="MobiDB-lite"/>
    </source>
</evidence>